<evidence type="ECO:0000313" key="1">
    <source>
        <dbReference type="EMBL" id="QHN65966.1"/>
    </source>
</evidence>
<dbReference type="KEGG" id="bcad:DBX24_08765"/>
<dbReference type="InterPro" id="IPR036761">
    <property type="entry name" value="TTHA0802/YceI-like_sf"/>
</dbReference>
<protein>
    <submittedName>
        <fullName evidence="1">YceI family protein</fullName>
    </submittedName>
</protein>
<dbReference type="Pfam" id="PF04264">
    <property type="entry name" value="YceI"/>
    <property type="match status" value="1"/>
</dbReference>
<reference evidence="1 2" key="1">
    <citation type="submission" date="2018-04" db="EMBL/GenBank/DDBJ databases">
        <title>Characteristic and Complete Genome Sequencing of A Novel Member of Infective Endocarditis Causative Bacteria: Bergeyella cardium QL-PH.</title>
        <authorList>
            <person name="Pan H."/>
            <person name="Sun E."/>
            <person name="Zhang Y."/>
        </authorList>
    </citation>
    <scope>NUCLEOTIDE SEQUENCE [LARGE SCALE GENOMIC DNA]</scope>
    <source>
        <strain evidence="1 2">HPQL</strain>
    </source>
</reference>
<dbReference type="Proteomes" id="UP000464318">
    <property type="component" value="Chromosome"/>
</dbReference>
<dbReference type="OrthoDB" id="951410at2"/>
<accession>A0A6P1QVC6</accession>
<name>A0A6P1QVC6_9FLAO</name>
<dbReference type="SUPFAM" id="SSF101874">
    <property type="entry name" value="YceI-like"/>
    <property type="match status" value="1"/>
</dbReference>
<dbReference type="AlphaFoldDB" id="A0A6P1QVC6"/>
<keyword evidence="2" id="KW-1185">Reference proteome</keyword>
<dbReference type="PANTHER" id="PTHR34406">
    <property type="entry name" value="PROTEIN YCEI"/>
    <property type="match status" value="1"/>
</dbReference>
<gene>
    <name evidence="1" type="ORF">DBX24_08765</name>
</gene>
<dbReference type="PANTHER" id="PTHR34406:SF1">
    <property type="entry name" value="PROTEIN YCEI"/>
    <property type="match status" value="1"/>
</dbReference>
<dbReference type="Gene3D" id="2.40.128.110">
    <property type="entry name" value="Lipid/polyisoprenoid-binding, YceI-like"/>
    <property type="match status" value="1"/>
</dbReference>
<sequence>MKKIALGLVLVSTLAFGQSKKVTSSNVHWWGYKVMKSEGSSHDGTVDVKSGFVTLKKNQVVGGTFVLDMTSINAVDVTGNMQTKLNAHLKDGDFFEVDKYPTATFQITSVKKNKSTDFTHTISGKLTVKGKTNTISFPAMISVDNGEVKIKSNKFSFDRQKFDITYKSSMKDLVIKDEVDMTVELTAK</sequence>
<proteinExistence type="predicted"/>
<dbReference type="RefSeq" id="WP_120489009.1">
    <property type="nucleotide sequence ID" value="NZ_CP029149.1"/>
</dbReference>
<organism evidence="1 2">
    <name type="scientific">Bergeyella cardium</name>
    <dbReference type="NCBI Taxonomy" id="1585976"/>
    <lineage>
        <taxon>Bacteria</taxon>
        <taxon>Pseudomonadati</taxon>
        <taxon>Bacteroidota</taxon>
        <taxon>Flavobacteriia</taxon>
        <taxon>Flavobacteriales</taxon>
        <taxon>Weeksellaceae</taxon>
        <taxon>Bergeyella</taxon>
    </lineage>
</organism>
<dbReference type="SMART" id="SM00867">
    <property type="entry name" value="YceI"/>
    <property type="match status" value="1"/>
</dbReference>
<dbReference type="InterPro" id="IPR007372">
    <property type="entry name" value="Lipid/polyisoprenoid-bd_YceI"/>
</dbReference>
<dbReference type="EMBL" id="CP029149">
    <property type="protein sequence ID" value="QHN65966.1"/>
    <property type="molecule type" value="Genomic_DNA"/>
</dbReference>
<evidence type="ECO:0000313" key="2">
    <source>
        <dbReference type="Proteomes" id="UP000464318"/>
    </source>
</evidence>